<dbReference type="PROSITE" id="PS50157">
    <property type="entry name" value="ZINC_FINGER_C2H2_2"/>
    <property type="match status" value="3"/>
</dbReference>
<keyword evidence="3" id="KW-0677">Repeat</keyword>
<comment type="caution">
    <text evidence="14">The sequence shown here is derived from an EMBL/GenBank/DDBJ whole genome shotgun (WGS) entry which is preliminary data.</text>
</comment>
<dbReference type="InterPro" id="IPR013087">
    <property type="entry name" value="Znf_C2H2_type"/>
</dbReference>
<feature type="compositionally biased region" description="Acidic residues" evidence="12">
    <location>
        <begin position="306"/>
        <end position="315"/>
    </location>
</feature>
<protein>
    <submittedName>
        <fullName evidence="14">Krueppel-like factor 14</fullName>
    </submittedName>
</protein>
<comment type="subcellular location">
    <subcellularLocation>
        <location evidence="1">Nucleus</location>
    </subcellularLocation>
</comment>
<evidence type="ECO:0000256" key="8">
    <source>
        <dbReference type="ARBA" id="ARBA00023163"/>
    </source>
</evidence>
<dbReference type="SUPFAM" id="SSF57667">
    <property type="entry name" value="beta-beta-alpha zinc fingers"/>
    <property type="match status" value="2"/>
</dbReference>
<dbReference type="GO" id="GO:0008270">
    <property type="term" value="F:zinc ion binding"/>
    <property type="evidence" value="ECO:0007669"/>
    <property type="project" value="UniProtKB-KW"/>
</dbReference>
<organism evidence="14 15">
    <name type="scientific">Microtus ochrogaster</name>
    <name type="common">Prairie vole</name>
    <dbReference type="NCBI Taxonomy" id="79684"/>
    <lineage>
        <taxon>Eukaryota</taxon>
        <taxon>Metazoa</taxon>
        <taxon>Chordata</taxon>
        <taxon>Craniata</taxon>
        <taxon>Vertebrata</taxon>
        <taxon>Euteleostomi</taxon>
        <taxon>Mammalia</taxon>
        <taxon>Eutheria</taxon>
        <taxon>Euarchontoglires</taxon>
        <taxon>Glires</taxon>
        <taxon>Rodentia</taxon>
        <taxon>Myomorpha</taxon>
        <taxon>Muroidea</taxon>
        <taxon>Cricetidae</taxon>
        <taxon>Arvicolinae</taxon>
        <taxon>Microtus</taxon>
    </lineage>
</organism>
<gene>
    <name evidence="14" type="ORF">LTLLF_155345</name>
</gene>
<evidence type="ECO:0000256" key="4">
    <source>
        <dbReference type="ARBA" id="ARBA00022771"/>
    </source>
</evidence>
<evidence type="ECO:0000256" key="3">
    <source>
        <dbReference type="ARBA" id="ARBA00022737"/>
    </source>
</evidence>
<dbReference type="FunFam" id="3.30.160.60:FF:000018">
    <property type="entry name" value="Krueppel-like factor 15"/>
    <property type="match status" value="1"/>
</dbReference>
<reference evidence="14" key="1">
    <citation type="submission" date="2020-03" db="EMBL/GenBank/DDBJ databases">
        <title>Studies in the Genomics of Life Span.</title>
        <authorList>
            <person name="Glass D."/>
        </authorList>
    </citation>
    <scope>NUCLEOTIDE SEQUENCE</scope>
    <source>
        <strain evidence="14">LTLLF</strain>
        <tissue evidence="14">Muscle</tissue>
    </source>
</reference>
<feature type="region of interest" description="Disordered" evidence="12">
    <location>
        <begin position="421"/>
        <end position="474"/>
    </location>
</feature>
<dbReference type="GO" id="GO:0000978">
    <property type="term" value="F:RNA polymerase II cis-regulatory region sequence-specific DNA binding"/>
    <property type="evidence" value="ECO:0007669"/>
    <property type="project" value="TreeGrafter"/>
</dbReference>
<feature type="compositionally biased region" description="Low complexity" evidence="12">
    <location>
        <begin position="457"/>
        <end position="467"/>
    </location>
</feature>
<feature type="domain" description="C2H2-type" evidence="13">
    <location>
        <begin position="408"/>
        <end position="435"/>
    </location>
</feature>
<dbReference type="FunFam" id="3.30.160.60:FF:000595">
    <property type="entry name" value="Krueppel-like factor 14"/>
    <property type="match status" value="1"/>
</dbReference>
<feature type="domain" description="C2H2-type" evidence="13">
    <location>
        <begin position="348"/>
        <end position="377"/>
    </location>
</feature>
<feature type="region of interest" description="Disordered" evidence="12">
    <location>
        <begin position="50"/>
        <end position="147"/>
    </location>
</feature>
<evidence type="ECO:0000256" key="2">
    <source>
        <dbReference type="ARBA" id="ARBA00022723"/>
    </source>
</evidence>
<keyword evidence="4 11" id="KW-0863">Zinc-finger</keyword>
<evidence type="ECO:0000256" key="11">
    <source>
        <dbReference type="PROSITE-ProRule" id="PRU00042"/>
    </source>
</evidence>
<evidence type="ECO:0000256" key="5">
    <source>
        <dbReference type="ARBA" id="ARBA00022833"/>
    </source>
</evidence>
<dbReference type="Proteomes" id="UP000710432">
    <property type="component" value="Unassembled WGS sequence"/>
</dbReference>
<dbReference type="CDD" id="cd21576">
    <property type="entry name" value="KLF14_N"/>
    <property type="match status" value="1"/>
</dbReference>
<dbReference type="PANTHER" id="PTHR23235:SF59">
    <property type="entry name" value="KRUEPPEL-LIKE FACTOR 14"/>
    <property type="match status" value="1"/>
</dbReference>
<keyword evidence="9" id="KW-0539">Nucleus</keyword>
<keyword evidence="2" id="KW-0479">Metal-binding</keyword>
<keyword evidence="6" id="KW-0805">Transcription regulation</keyword>
<feature type="region of interest" description="Disordered" evidence="12">
    <location>
        <begin position="304"/>
        <end position="340"/>
    </location>
</feature>
<dbReference type="Pfam" id="PF00096">
    <property type="entry name" value="zf-C2H2"/>
    <property type="match status" value="3"/>
</dbReference>
<dbReference type="GO" id="GO:0000981">
    <property type="term" value="F:DNA-binding transcription factor activity, RNA polymerase II-specific"/>
    <property type="evidence" value="ECO:0007669"/>
    <property type="project" value="TreeGrafter"/>
</dbReference>
<dbReference type="EMBL" id="JAATJU010022600">
    <property type="protein sequence ID" value="KAH0510125.1"/>
    <property type="molecule type" value="Genomic_DNA"/>
</dbReference>
<dbReference type="PROSITE" id="PS00028">
    <property type="entry name" value="ZINC_FINGER_C2H2_1"/>
    <property type="match status" value="3"/>
</dbReference>
<keyword evidence="8" id="KW-0804">Transcription</keyword>
<evidence type="ECO:0000256" key="12">
    <source>
        <dbReference type="SAM" id="MobiDB-lite"/>
    </source>
</evidence>
<dbReference type="Gene3D" id="3.30.160.60">
    <property type="entry name" value="Classic Zinc Finger"/>
    <property type="match status" value="3"/>
</dbReference>
<evidence type="ECO:0000313" key="14">
    <source>
        <dbReference type="EMBL" id="KAH0510125.1"/>
    </source>
</evidence>
<dbReference type="PANTHER" id="PTHR23235">
    <property type="entry name" value="KRUEPPEL-LIKE TRANSCRIPTION FACTOR"/>
    <property type="match status" value="1"/>
</dbReference>
<comment type="similarity">
    <text evidence="10">Belongs to the Sp1 C2H2-type zinc-finger protein family.</text>
</comment>
<dbReference type="FunFam" id="3.30.160.60:FF:000125">
    <property type="entry name" value="Putative zinc finger protein 143"/>
    <property type="match status" value="1"/>
</dbReference>
<keyword evidence="7" id="KW-0238">DNA-binding</keyword>
<evidence type="ECO:0000313" key="15">
    <source>
        <dbReference type="Proteomes" id="UP000710432"/>
    </source>
</evidence>
<evidence type="ECO:0000256" key="6">
    <source>
        <dbReference type="ARBA" id="ARBA00023015"/>
    </source>
</evidence>
<dbReference type="SMART" id="SM00355">
    <property type="entry name" value="ZnF_C2H2"/>
    <property type="match status" value="3"/>
</dbReference>
<dbReference type="AlphaFoldDB" id="A0A8J6GG10"/>
<name>A0A8J6GG10_MICOH</name>
<dbReference type="InterPro" id="IPR036236">
    <property type="entry name" value="Znf_C2H2_sf"/>
</dbReference>
<dbReference type="GO" id="GO:0005634">
    <property type="term" value="C:nucleus"/>
    <property type="evidence" value="ECO:0007669"/>
    <property type="project" value="UniProtKB-SubCell"/>
</dbReference>
<proteinExistence type="inferred from homology"/>
<evidence type="ECO:0000259" key="13">
    <source>
        <dbReference type="PROSITE" id="PS50157"/>
    </source>
</evidence>
<accession>A0A8J6GG10</accession>
<sequence length="474" mass="49703">MVSAVAKVNKKGHILLYIRSDYQAIVIKTYYQAATWGYFQFGQRAVDASQTQSQPTSPAIAFAKRKTNQRDPGVSSGRGGSPPPPQAPESQGRVKRGGFSAGSGGCGTASGAHRSPACPAPSGGTDAPGDSPARGGPRSDGARPQPGAASMSAAVACLDYFAAECLVSMSTGPVLHQRATNPEGAGAAAVAEVGAVPRESAGTGSGTRGVLWIPPVLQIPSPNPGEGDGAPHLLAASALADLSCSAVEGSRETSGEVPCASTSCCELTWCSSPTGCSEPIPAFLEEEFSGAESSWGEPAILSAPEAQEDPDDSGEGPEGPEGPPGARPSPAMGPTFRKRPITPASKRHQCVFPGCNKAYYKSSHLKSHQRTHTGERPFSCDWLDCDKKFTRSDELARHYRTHTGEKRFSCPLCPKQFSRSDHLTKHARRHPTYHPDMIEYRGRRRTPRPAPPAMAESSGSDSSSGSSQETSFTA</sequence>
<evidence type="ECO:0000256" key="1">
    <source>
        <dbReference type="ARBA" id="ARBA00004123"/>
    </source>
</evidence>
<feature type="compositionally biased region" description="Gly residues" evidence="12">
    <location>
        <begin position="99"/>
        <end position="108"/>
    </location>
</feature>
<evidence type="ECO:0000256" key="10">
    <source>
        <dbReference type="ARBA" id="ARBA00038409"/>
    </source>
</evidence>
<evidence type="ECO:0000256" key="7">
    <source>
        <dbReference type="ARBA" id="ARBA00023125"/>
    </source>
</evidence>
<feature type="domain" description="C2H2-type" evidence="13">
    <location>
        <begin position="378"/>
        <end position="407"/>
    </location>
</feature>
<evidence type="ECO:0000256" key="9">
    <source>
        <dbReference type="ARBA" id="ARBA00023242"/>
    </source>
</evidence>
<keyword evidence="5" id="KW-0862">Zinc</keyword>